<name>A0ABZ1BMX4_9FIRM</name>
<evidence type="ECO:0000256" key="2">
    <source>
        <dbReference type="ARBA" id="ARBA00022694"/>
    </source>
</evidence>
<evidence type="ECO:0000259" key="8">
    <source>
        <dbReference type="Pfam" id="PF00814"/>
    </source>
</evidence>
<dbReference type="InterPro" id="IPR043129">
    <property type="entry name" value="ATPase_NBD"/>
</dbReference>
<dbReference type="InterPro" id="IPR000905">
    <property type="entry name" value="Gcp-like_dom"/>
</dbReference>
<sequence>MRAYRGGPLLGIDTSCDDTAAAVVRGGREILSSVVASQVALHRRFGGVVPEIASRQHLLAILPVIQQALDEAGVRREQLEGVAATYGPGLVGSLLVGFMAGKALALALELPFVGVDHLEGHVASAWLARPDLQGPVVVLVASGGHTELFRAERPGRLRHLGGTRDDAAGEAFDKVGRLLDLGYPAGPAVDRLARRGRPGRVTLPRALRGSDTLDFSFSGLKTAALQHLLPAVRAGLPVEDAAAELQQAIVEVLVERLFEAAERTGARAVAVTGGVAANQGLREAVAERARRHGLEAVLPEPALCTDNGAMIAAAGHWRLLEQGPSPLEMAVDPSAQIGRGG</sequence>
<feature type="binding site" evidence="7">
    <location>
        <position position="306"/>
    </location>
    <ligand>
        <name>Fe cation</name>
        <dbReference type="ChEBI" id="CHEBI:24875"/>
    </ligand>
</feature>
<organism evidence="9 10">
    <name type="scientific">Geochorda subterranea</name>
    <dbReference type="NCBI Taxonomy" id="3109564"/>
    <lineage>
        <taxon>Bacteria</taxon>
        <taxon>Bacillati</taxon>
        <taxon>Bacillota</taxon>
        <taxon>Limnochordia</taxon>
        <taxon>Limnochordales</taxon>
        <taxon>Geochordaceae</taxon>
        <taxon>Geochorda</taxon>
    </lineage>
</organism>
<protein>
    <recommendedName>
        <fullName evidence="7">tRNA N6-adenosine threonylcarbamoyltransferase</fullName>
        <ecNumber evidence="7">2.3.1.234</ecNumber>
    </recommendedName>
    <alternativeName>
        <fullName evidence="7">N6-L-threonylcarbamoyladenine synthase</fullName>
        <shortName evidence="7">t(6)A synthase</shortName>
    </alternativeName>
    <alternativeName>
        <fullName evidence="7">t(6)A37 threonylcarbamoyladenosine biosynthesis protein TsaD</fullName>
    </alternativeName>
    <alternativeName>
        <fullName evidence="7">tRNA threonylcarbamoyladenosine biosynthesis protein TsaD</fullName>
    </alternativeName>
</protein>
<dbReference type="CDD" id="cd24133">
    <property type="entry name" value="ASKHA_NBD_TsaD_bac"/>
    <property type="match status" value="1"/>
</dbReference>
<comment type="similarity">
    <text evidence="7">Belongs to the KAE1 / TsaD family.</text>
</comment>
<dbReference type="EMBL" id="CP141614">
    <property type="protein sequence ID" value="WRP13908.1"/>
    <property type="molecule type" value="Genomic_DNA"/>
</dbReference>
<dbReference type="RefSeq" id="WP_324668171.1">
    <property type="nucleotide sequence ID" value="NZ_CP141614.1"/>
</dbReference>
<keyword evidence="7" id="KW-0963">Cytoplasm</keyword>
<dbReference type="Proteomes" id="UP001333102">
    <property type="component" value="Chromosome"/>
</dbReference>
<feature type="domain" description="Gcp-like" evidence="8">
    <location>
        <begin position="29"/>
        <end position="312"/>
    </location>
</feature>
<dbReference type="NCBIfam" id="TIGR00329">
    <property type="entry name" value="gcp_kae1"/>
    <property type="match status" value="1"/>
</dbReference>
<comment type="function">
    <text evidence="7">Required for the formation of a threonylcarbamoyl group on adenosine at position 37 (t(6)A37) in tRNAs that read codons beginning with adenine. Is involved in the transfer of the threonylcarbamoyl moiety of threonylcarbamoyl-AMP (TC-AMP) to the N6 group of A37, together with TsaE and TsaB. TsaD likely plays a direct catalytic role in this reaction.</text>
</comment>
<feature type="binding site" evidence="7">
    <location>
        <position position="278"/>
    </location>
    <ligand>
        <name>substrate</name>
    </ligand>
</feature>
<dbReference type="InterPro" id="IPR017861">
    <property type="entry name" value="KAE1/TsaD"/>
</dbReference>
<feature type="binding site" evidence="7">
    <location>
        <position position="173"/>
    </location>
    <ligand>
        <name>substrate</name>
    </ligand>
</feature>
<evidence type="ECO:0000256" key="3">
    <source>
        <dbReference type="ARBA" id="ARBA00022723"/>
    </source>
</evidence>
<dbReference type="InterPro" id="IPR022450">
    <property type="entry name" value="TsaD"/>
</dbReference>
<evidence type="ECO:0000256" key="7">
    <source>
        <dbReference type="HAMAP-Rule" id="MF_01445"/>
    </source>
</evidence>
<feature type="binding site" evidence="7">
    <location>
        <position position="186"/>
    </location>
    <ligand>
        <name>substrate</name>
    </ligand>
</feature>
<evidence type="ECO:0000256" key="6">
    <source>
        <dbReference type="ARBA" id="ARBA00048117"/>
    </source>
</evidence>
<evidence type="ECO:0000256" key="5">
    <source>
        <dbReference type="ARBA" id="ARBA00023315"/>
    </source>
</evidence>
<dbReference type="PANTHER" id="PTHR11735:SF6">
    <property type="entry name" value="TRNA N6-ADENOSINE THREONYLCARBAMOYLTRANSFERASE, MITOCHONDRIAL"/>
    <property type="match status" value="1"/>
</dbReference>
<dbReference type="Gene3D" id="3.30.420.40">
    <property type="match status" value="2"/>
</dbReference>
<comment type="cofactor">
    <cofactor evidence="7">
        <name>Fe(2+)</name>
        <dbReference type="ChEBI" id="CHEBI:29033"/>
    </cofactor>
    <text evidence="7">Binds 1 Fe(2+) ion per subunit.</text>
</comment>
<keyword evidence="3 7" id="KW-0479">Metal-binding</keyword>
<comment type="subcellular location">
    <subcellularLocation>
        <location evidence="7">Cytoplasm</location>
    </subcellularLocation>
</comment>
<dbReference type="EC" id="2.3.1.234" evidence="7"/>
<evidence type="ECO:0000256" key="1">
    <source>
        <dbReference type="ARBA" id="ARBA00022679"/>
    </source>
</evidence>
<feature type="binding site" evidence="7">
    <location>
        <position position="121"/>
    </location>
    <ligand>
        <name>Fe cation</name>
        <dbReference type="ChEBI" id="CHEBI:24875"/>
    </ligand>
</feature>
<feature type="binding site" evidence="7">
    <location>
        <begin position="140"/>
        <end position="144"/>
    </location>
    <ligand>
        <name>substrate</name>
    </ligand>
</feature>
<dbReference type="HAMAP" id="MF_01445">
    <property type="entry name" value="TsaD"/>
    <property type="match status" value="1"/>
</dbReference>
<reference evidence="10" key="1">
    <citation type="submission" date="2023-12" db="EMBL/GenBank/DDBJ databases">
        <title>Novel isolates from deep terrestrial aquifers shed light on the physiology and ecology of the class Limnochordia.</title>
        <authorList>
            <person name="Karnachuk O.V."/>
            <person name="Lukina A.P."/>
            <person name="Avakyan M.R."/>
            <person name="Kadnikov V."/>
            <person name="Begmatov S."/>
            <person name="Beletsky A.V."/>
            <person name="Mardanov A.V."/>
            <person name="Ravin N.V."/>
        </authorList>
    </citation>
    <scope>NUCLEOTIDE SEQUENCE [LARGE SCALE GENOMIC DNA]</scope>
    <source>
        <strain evidence="10">LN</strain>
    </source>
</reference>
<dbReference type="PANTHER" id="PTHR11735">
    <property type="entry name" value="TRNA N6-ADENOSINE THREONYLCARBAMOYLTRANSFERASE"/>
    <property type="match status" value="1"/>
</dbReference>
<dbReference type="NCBIfam" id="TIGR03723">
    <property type="entry name" value="T6A_TsaD_YgjD"/>
    <property type="match status" value="1"/>
</dbReference>
<feature type="binding site" evidence="7">
    <location>
        <position position="117"/>
    </location>
    <ligand>
        <name>Fe cation</name>
        <dbReference type="ChEBI" id="CHEBI:24875"/>
    </ligand>
</feature>
<comment type="catalytic activity">
    <reaction evidence="6 7">
        <text>L-threonylcarbamoyladenylate + adenosine(37) in tRNA = N(6)-L-threonylcarbamoyladenosine(37) in tRNA + AMP + H(+)</text>
        <dbReference type="Rhea" id="RHEA:37059"/>
        <dbReference type="Rhea" id="RHEA-COMP:10162"/>
        <dbReference type="Rhea" id="RHEA-COMP:10163"/>
        <dbReference type="ChEBI" id="CHEBI:15378"/>
        <dbReference type="ChEBI" id="CHEBI:73682"/>
        <dbReference type="ChEBI" id="CHEBI:74411"/>
        <dbReference type="ChEBI" id="CHEBI:74418"/>
        <dbReference type="ChEBI" id="CHEBI:456215"/>
        <dbReference type="EC" id="2.3.1.234"/>
    </reaction>
</comment>
<dbReference type="Pfam" id="PF00814">
    <property type="entry name" value="TsaD"/>
    <property type="match status" value="1"/>
</dbReference>
<dbReference type="SUPFAM" id="SSF53067">
    <property type="entry name" value="Actin-like ATPase domain"/>
    <property type="match status" value="1"/>
</dbReference>
<dbReference type="GO" id="GO:0061711">
    <property type="term" value="F:tRNA N(6)-L-threonylcarbamoyladenine synthase activity"/>
    <property type="evidence" value="ECO:0007669"/>
    <property type="project" value="UniProtKB-EC"/>
</dbReference>
<keyword evidence="2 7" id="KW-0819">tRNA processing</keyword>
<evidence type="ECO:0000313" key="9">
    <source>
        <dbReference type="EMBL" id="WRP13908.1"/>
    </source>
</evidence>
<keyword evidence="1 7" id="KW-0808">Transferase</keyword>
<dbReference type="PRINTS" id="PR00789">
    <property type="entry name" value="OSIALOPTASE"/>
</dbReference>
<keyword evidence="4 7" id="KW-0408">Iron</keyword>
<evidence type="ECO:0000313" key="10">
    <source>
        <dbReference type="Proteomes" id="UP001333102"/>
    </source>
</evidence>
<gene>
    <name evidence="7 9" type="primary">tsaD</name>
    <name evidence="9" type="ORF">VLY81_10785</name>
</gene>
<evidence type="ECO:0000256" key="4">
    <source>
        <dbReference type="ARBA" id="ARBA00023004"/>
    </source>
</evidence>
<keyword evidence="5 7" id="KW-0012">Acyltransferase</keyword>
<accession>A0ABZ1BMX4</accession>
<feature type="binding site" evidence="7">
    <location>
        <position position="190"/>
    </location>
    <ligand>
        <name>substrate</name>
    </ligand>
</feature>
<proteinExistence type="inferred from homology"/>
<keyword evidence="10" id="KW-1185">Reference proteome</keyword>